<gene>
    <name evidence="2" type="ORF">CI610_00259</name>
</gene>
<comment type="caution">
    <text evidence="2">The sequence shown here is derived from an EMBL/GenBank/DDBJ whole genome shotgun (WGS) entry which is preliminary data.</text>
</comment>
<evidence type="ECO:0000313" key="2">
    <source>
        <dbReference type="EMBL" id="PJE80771.1"/>
    </source>
</evidence>
<dbReference type="Gene3D" id="1.10.3210.50">
    <property type="match status" value="1"/>
</dbReference>
<dbReference type="AlphaFoldDB" id="A0A2H9TBZ8"/>
<dbReference type="EMBL" id="NSIT01000006">
    <property type="protein sequence ID" value="PJE80771.1"/>
    <property type="molecule type" value="Genomic_DNA"/>
</dbReference>
<name>A0A2H9TBZ8_9ZZZZ</name>
<evidence type="ECO:0000259" key="1">
    <source>
        <dbReference type="SMART" id="SM00471"/>
    </source>
</evidence>
<dbReference type="SMART" id="SM00471">
    <property type="entry name" value="HDc"/>
    <property type="match status" value="1"/>
</dbReference>
<dbReference type="PANTHER" id="PTHR33594">
    <property type="entry name" value="SUPERFAMILY HYDROLASE, PUTATIVE (AFU_ORTHOLOGUE AFUA_1G03035)-RELATED"/>
    <property type="match status" value="1"/>
</dbReference>
<dbReference type="InterPro" id="IPR003607">
    <property type="entry name" value="HD/PDEase_dom"/>
</dbReference>
<accession>A0A2H9TBZ8</accession>
<dbReference type="PANTHER" id="PTHR33594:SF1">
    <property type="entry name" value="HD_PDEASE DOMAIN-CONTAINING PROTEIN"/>
    <property type="match status" value="1"/>
</dbReference>
<dbReference type="Pfam" id="PF01966">
    <property type="entry name" value="HD"/>
    <property type="match status" value="1"/>
</dbReference>
<proteinExistence type="predicted"/>
<dbReference type="CDD" id="cd00077">
    <property type="entry name" value="HDc"/>
    <property type="match status" value="1"/>
</dbReference>
<feature type="domain" description="HD/PDEase" evidence="1">
    <location>
        <begin position="30"/>
        <end position="149"/>
    </location>
</feature>
<sequence length="226" mass="25681">MDTCQPASTNLLSSWEHQFQQFFSQQNISDASHDLSHFQRVWKTAQLLLKIEQQPANSLTILAACYFHDIVVLPKNHPDRSKASRLAADKAITCLQQLQFPSLLYEGVHHAILAHSFSAQILPETREAKIVQDADRMEALGAIGLARVFYTSGLLKQKMFDSHDPLAKQRPLDDKQYALDHFQLKLFNLAETMQTEAGRILAQKQTNILKLFVKQLSNEIIHGYSL</sequence>
<dbReference type="InterPro" id="IPR006674">
    <property type="entry name" value="HD_domain"/>
</dbReference>
<protein>
    <recommendedName>
        <fullName evidence="1">HD/PDEase domain-containing protein</fullName>
    </recommendedName>
</protein>
<organism evidence="2">
    <name type="scientific">invertebrate metagenome</name>
    <dbReference type="NCBI Taxonomy" id="1711999"/>
    <lineage>
        <taxon>unclassified sequences</taxon>
        <taxon>metagenomes</taxon>
        <taxon>organismal metagenomes</taxon>
    </lineage>
</organism>
<reference evidence="2" key="1">
    <citation type="journal article" date="2017" name="Appl. Environ. Microbiol.">
        <title>Molecular characterization of an Endozoicomonas-like organism causing infection in king scallop Pecten maximus L.</title>
        <authorList>
            <person name="Cano I."/>
            <person name="van Aerle R."/>
            <person name="Ross S."/>
            <person name="Verner-Jeffreys D.W."/>
            <person name="Paley R.K."/>
            <person name="Rimmer G."/>
            <person name="Ryder D."/>
            <person name="Hooper P."/>
            <person name="Stone D."/>
            <person name="Feist S.W."/>
        </authorList>
    </citation>
    <scope>NUCLEOTIDE SEQUENCE</scope>
</reference>
<dbReference type="SUPFAM" id="SSF109604">
    <property type="entry name" value="HD-domain/PDEase-like"/>
    <property type="match status" value="1"/>
</dbReference>